<keyword evidence="1" id="KW-0805">Transcription regulation</keyword>
<evidence type="ECO:0000256" key="3">
    <source>
        <dbReference type="ARBA" id="ARBA00023163"/>
    </source>
</evidence>
<keyword evidence="2" id="KW-0238">DNA-binding</keyword>
<dbReference type="EMBL" id="LR216287">
    <property type="protein sequence ID" value="VFJ13558.1"/>
    <property type="molecule type" value="Genomic_DNA"/>
</dbReference>
<protein>
    <recommendedName>
        <fullName evidence="4">HTH asnC-type domain-containing protein</fullName>
    </recommendedName>
</protein>
<organism evidence="5 6">
    <name type="scientific">Candidatus Nitrosocosmicus franklandianus</name>
    <dbReference type="NCBI Taxonomy" id="1798806"/>
    <lineage>
        <taxon>Archaea</taxon>
        <taxon>Nitrososphaerota</taxon>
        <taxon>Nitrososphaeria</taxon>
        <taxon>Nitrososphaerales</taxon>
        <taxon>Nitrososphaeraceae</taxon>
        <taxon>Candidatus Nitrosocosmicus</taxon>
    </lineage>
</organism>
<dbReference type="InterPro" id="IPR000485">
    <property type="entry name" value="AsnC-type_HTH_dom"/>
</dbReference>
<keyword evidence="6" id="KW-1185">Reference proteome</keyword>
<dbReference type="InterPro" id="IPR019888">
    <property type="entry name" value="Tscrpt_reg_AsnC-like"/>
</dbReference>
<gene>
    <name evidence="5" type="ORF">NFRAN_1236</name>
</gene>
<dbReference type="SMART" id="SM00344">
    <property type="entry name" value="HTH_ASNC"/>
    <property type="match status" value="1"/>
</dbReference>
<dbReference type="Proteomes" id="UP000294299">
    <property type="component" value="Chromosome NFRAN"/>
</dbReference>
<name>A0A484I745_9ARCH</name>
<dbReference type="GO" id="GO:0005829">
    <property type="term" value="C:cytosol"/>
    <property type="evidence" value="ECO:0007669"/>
    <property type="project" value="TreeGrafter"/>
</dbReference>
<evidence type="ECO:0000259" key="4">
    <source>
        <dbReference type="PROSITE" id="PS50956"/>
    </source>
</evidence>
<dbReference type="GO" id="GO:0043565">
    <property type="term" value="F:sequence-specific DNA binding"/>
    <property type="evidence" value="ECO:0007669"/>
    <property type="project" value="InterPro"/>
</dbReference>
<dbReference type="AlphaFoldDB" id="A0A484I745"/>
<evidence type="ECO:0000313" key="5">
    <source>
        <dbReference type="EMBL" id="VFJ13558.1"/>
    </source>
</evidence>
<sequence length="303" mass="34683">MDAIDLRILNQLGLNCRTSFRNIARSINFTTKSVKERVDSMIASGVINRFIVLVDPSALGYSRVVSFALKKDLIDKETIEKIKQIGDIQFEFTVLGGVKGFSLLTKDESQSHNRVENMVRFLQPALLGAIVQDQLSDEKLKIKKKLKRLDYQIIRQLVLNPRIELHVMAKSLSVSSKTISRRLDKLQENHILEFTVLPNPREIKGHVVFFIDIKIKSDKKFKNVSENIYHQLQDYLILSRIFNSKDTIGLVLVCEAIIDVENIRSLIEIIDGVCQCRVFLPTTIEYNQETILDAIDRVSLEVL</sequence>
<accession>A0A484I745</accession>
<dbReference type="Pfam" id="PF13404">
    <property type="entry name" value="HTH_AsnC-type"/>
    <property type="match status" value="1"/>
</dbReference>
<dbReference type="RefSeq" id="WP_269472313.1">
    <property type="nucleotide sequence ID" value="NZ_LR216287.1"/>
</dbReference>
<dbReference type="InterPro" id="IPR036390">
    <property type="entry name" value="WH_DNA-bd_sf"/>
</dbReference>
<proteinExistence type="predicted"/>
<dbReference type="InterPro" id="IPR036388">
    <property type="entry name" value="WH-like_DNA-bd_sf"/>
</dbReference>
<evidence type="ECO:0000256" key="1">
    <source>
        <dbReference type="ARBA" id="ARBA00023015"/>
    </source>
</evidence>
<dbReference type="Gene3D" id="1.10.10.10">
    <property type="entry name" value="Winged helix-like DNA-binding domain superfamily/Winged helix DNA-binding domain"/>
    <property type="match status" value="2"/>
</dbReference>
<keyword evidence="3" id="KW-0804">Transcription</keyword>
<reference evidence="5 6" key="1">
    <citation type="submission" date="2019-02" db="EMBL/GenBank/DDBJ databases">
        <authorList>
            <person name="Lehtovirta-Morley E L."/>
        </authorList>
    </citation>
    <scope>NUCLEOTIDE SEQUENCE [LARGE SCALE GENOMIC DNA]</scope>
    <source>
        <strain evidence="5">NFRAN1</strain>
    </source>
</reference>
<evidence type="ECO:0000313" key="6">
    <source>
        <dbReference type="Proteomes" id="UP000294299"/>
    </source>
</evidence>
<evidence type="ECO:0000256" key="2">
    <source>
        <dbReference type="ARBA" id="ARBA00023125"/>
    </source>
</evidence>
<dbReference type="PRINTS" id="PR00033">
    <property type="entry name" value="HTHASNC"/>
</dbReference>
<dbReference type="GO" id="GO:0043200">
    <property type="term" value="P:response to amino acid"/>
    <property type="evidence" value="ECO:0007669"/>
    <property type="project" value="TreeGrafter"/>
</dbReference>
<dbReference type="SUPFAM" id="SSF46785">
    <property type="entry name" value="Winged helix' DNA-binding domain"/>
    <property type="match status" value="2"/>
</dbReference>
<feature type="domain" description="HTH asnC-type" evidence="4">
    <location>
        <begin position="1"/>
        <end position="62"/>
    </location>
</feature>
<dbReference type="PROSITE" id="PS50956">
    <property type="entry name" value="HTH_ASNC_2"/>
    <property type="match status" value="1"/>
</dbReference>
<dbReference type="GeneID" id="39420626"/>
<dbReference type="Pfam" id="PF13412">
    <property type="entry name" value="HTH_24"/>
    <property type="match status" value="1"/>
</dbReference>
<dbReference type="PANTHER" id="PTHR30154">
    <property type="entry name" value="LEUCINE-RESPONSIVE REGULATORY PROTEIN"/>
    <property type="match status" value="1"/>
</dbReference>
<dbReference type="KEGG" id="nfn:NFRAN_1236"/>
<dbReference type="PANTHER" id="PTHR30154:SF34">
    <property type="entry name" value="TRANSCRIPTIONAL REGULATOR AZLB"/>
    <property type="match status" value="1"/>
</dbReference>